<dbReference type="EMBL" id="KV448135">
    <property type="protein sequence ID" value="OAX43622.1"/>
    <property type="molecule type" value="Genomic_DNA"/>
</dbReference>
<evidence type="ECO:0000313" key="9">
    <source>
        <dbReference type="Proteomes" id="UP000092154"/>
    </source>
</evidence>
<comment type="subcellular location">
    <subcellularLocation>
        <location evidence="1">Membrane</location>
        <topology evidence="1">Multi-pass membrane protein</topology>
    </subcellularLocation>
</comment>
<dbReference type="AlphaFoldDB" id="A0A1B7NFK4"/>
<comment type="similarity">
    <text evidence="2">Belongs to the ammonia transporter channel (TC 1.A.11.2) family.</text>
</comment>
<dbReference type="SUPFAM" id="SSF111352">
    <property type="entry name" value="Ammonium transporter"/>
    <property type="match status" value="1"/>
</dbReference>
<keyword evidence="5 6" id="KW-0472">Membrane</keyword>
<accession>A0A1B7NFK4</accession>
<evidence type="ECO:0000256" key="4">
    <source>
        <dbReference type="ARBA" id="ARBA00022989"/>
    </source>
</evidence>
<dbReference type="InterPro" id="IPR029020">
    <property type="entry name" value="Ammonium/urea_transptr"/>
</dbReference>
<dbReference type="GO" id="GO:0005886">
    <property type="term" value="C:plasma membrane"/>
    <property type="evidence" value="ECO:0007669"/>
    <property type="project" value="TreeGrafter"/>
</dbReference>
<dbReference type="InterPro" id="IPR001905">
    <property type="entry name" value="Ammonium_transpt"/>
</dbReference>
<protein>
    <submittedName>
        <fullName evidence="8">Rh-like protein/ammonium transporter</fullName>
    </submittedName>
</protein>
<feature type="transmembrane region" description="Helical" evidence="6">
    <location>
        <begin position="175"/>
        <end position="198"/>
    </location>
</feature>
<evidence type="ECO:0000256" key="1">
    <source>
        <dbReference type="ARBA" id="ARBA00004141"/>
    </source>
</evidence>
<dbReference type="GO" id="GO:0008519">
    <property type="term" value="F:ammonium channel activity"/>
    <property type="evidence" value="ECO:0007669"/>
    <property type="project" value="InterPro"/>
</dbReference>
<dbReference type="OrthoDB" id="534912at2759"/>
<feature type="domain" description="Ammonium transporter AmtB-like" evidence="7">
    <location>
        <begin position="122"/>
        <end position="212"/>
    </location>
</feature>
<evidence type="ECO:0000256" key="5">
    <source>
        <dbReference type="ARBA" id="ARBA00023136"/>
    </source>
</evidence>
<feature type="transmembrane region" description="Helical" evidence="6">
    <location>
        <begin position="60"/>
        <end position="78"/>
    </location>
</feature>
<evidence type="ECO:0000256" key="3">
    <source>
        <dbReference type="ARBA" id="ARBA00022692"/>
    </source>
</evidence>
<organism evidence="8 9">
    <name type="scientific">Rhizopogon vinicolor AM-OR11-026</name>
    <dbReference type="NCBI Taxonomy" id="1314800"/>
    <lineage>
        <taxon>Eukaryota</taxon>
        <taxon>Fungi</taxon>
        <taxon>Dikarya</taxon>
        <taxon>Basidiomycota</taxon>
        <taxon>Agaricomycotina</taxon>
        <taxon>Agaricomycetes</taxon>
        <taxon>Agaricomycetidae</taxon>
        <taxon>Boletales</taxon>
        <taxon>Suillineae</taxon>
        <taxon>Rhizopogonaceae</taxon>
        <taxon>Rhizopogon</taxon>
    </lineage>
</organism>
<evidence type="ECO:0000256" key="2">
    <source>
        <dbReference type="ARBA" id="ARBA00005887"/>
    </source>
</evidence>
<name>A0A1B7NFK4_9AGAM</name>
<gene>
    <name evidence="8" type="ORF">K503DRAFT_814466</name>
</gene>
<feature type="transmembrane region" description="Helical" evidence="6">
    <location>
        <begin position="27"/>
        <end position="48"/>
    </location>
</feature>
<dbReference type="Proteomes" id="UP000092154">
    <property type="component" value="Unassembled WGS sequence"/>
</dbReference>
<evidence type="ECO:0000313" key="8">
    <source>
        <dbReference type="EMBL" id="OAX43622.1"/>
    </source>
</evidence>
<sequence length="220" mass="23870">MVPMGTKEVLNTTLKKRDDIHFDSSDISFIIVASAMVSFMTPGIAFLYSGLAKRKPALSLIWVVSASNAVGILQWYFWGYSLSFSPTASNGFIGNLENFGLMNVLGGPSPDGIRMRRGRNFGGGPVEIASGVGGLAYALVLGRRQDKEFQKSDHTVFPWLIWARFNGGSAFGANMHAVMVMFNSMLSAAAGGIVWCSLDYRLQHKFSNMVAAAGSRSRKP</sequence>
<keyword evidence="9" id="KW-1185">Reference proteome</keyword>
<dbReference type="Pfam" id="PF00909">
    <property type="entry name" value="Ammonium_transp"/>
    <property type="match status" value="2"/>
</dbReference>
<feature type="domain" description="Ammonium transporter AmtB-like" evidence="7">
    <location>
        <begin position="29"/>
        <end position="112"/>
    </location>
</feature>
<evidence type="ECO:0000259" key="7">
    <source>
        <dbReference type="Pfam" id="PF00909"/>
    </source>
</evidence>
<proteinExistence type="inferred from homology"/>
<dbReference type="PANTHER" id="PTHR43029:SF4">
    <property type="entry name" value="AMMONIUM TRANSPORTER MEP1-RELATED"/>
    <property type="match status" value="1"/>
</dbReference>
<dbReference type="InParanoid" id="A0A1B7NFK4"/>
<keyword evidence="3 6" id="KW-0812">Transmembrane</keyword>
<dbReference type="PANTHER" id="PTHR43029">
    <property type="entry name" value="AMMONIUM TRANSPORTER MEP2"/>
    <property type="match status" value="1"/>
</dbReference>
<evidence type="ECO:0000256" key="6">
    <source>
        <dbReference type="SAM" id="Phobius"/>
    </source>
</evidence>
<keyword evidence="4 6" id="KW-1133">Transmembrane helix</keyword>
<reference evidence="8 9" key="1">
    <citation type="submission" date="2016-06" db="EMBL/GenBank/DDBJ databases">
        <title>Comparative genomics of the ectomycorrhizal sister species Rhizopogon vinicolor and Rhizopogon vesiculosus (Basidiomycota: Boletales) reveals a divergence of the mating type B locus.</title>
        <authorList>
            <consortium name="DOE Joint Genome Institute"/>
            <person name="Mujic A.B."/>
            <person name="Kuo A."/>
            <person name="Tritt A."/>
            <person name="Lipzen A."/>
            <person name="Chen C."/>
            <person name="Johnson J."/>
            <person name="Sharma A."/>
            <person name="Barry K."/>
            <person name="Grigoriev I.V."/>
            <person name="Spatafora J.W."/>
        </authorList>
    </citation>
    <scope>NUCLEOTIDE SEQUENCE [LARGE SCALE GENOMIC DNA]</scope>
    <source>
        <strain evidence="8 9">AM-OR11-026</strain>
    </source>
</reference>
<dbReference type="InterPro" id="IPR024041">
    <property type="entry name" value="NH4_transpt_AmtB-like_dom"/>
</dbReference>
<dbReference type="Gene3D" id="1.10.3430.10">
    <property type="entry name" value="Ammonium transporter AmtB like domains"/>
    <property type="match status" value="2"/>
</dbReference>
<dbReference type="STRING" id="1314800.A0A1B7NFK4"/>